<organism evidence="2 3">
    <name type="scientific">Pontimonas salivibrio</name>
    <dbReference type="NCBI Taxonomy" id="1159327"/>
    <lineage>
        <taxon>Bacteria</taxon>
        <taxon>Bacillati</taxon>
        <taxon>Actinomycetota</taxon>
        <taxon>Actinomycetes</taxon>
        <taxon>Micrococcales</taxon>
        <taxon>Microbacteriaceae</taxon>
        <taxon>Pontimonas</taxon>
    </lineage>
</organism>
<proteinExistence type="predicted"/>
<feature type="transmembrane region" description="Helical" evidence="1">
    <location>
        <begin position="37"/>
        <end position="61"/>
    </location>
</feature>
<keyword evidence="3" id="KW-1185">Reference proteome</keyword>
<reference evidence="2 3" key="1">
    <citation type="submission" date="2018-02" db="EMBL/GenBank/DDBJ databases">
        <title>Complete genome of the streamlined marine actinobacterium Pontimonas salivibrio CL-TW6 adapted to coastal planktonic lifestype.</title>
        <authorList>
            <person name="Cho B.C."/>
            <person name="Hardies S.C."/>
            <person name="Jang G.I."/>
            <person name="Hwang C.Y."/>
        </authorList>
    </citation>
    <scope>NUCLEOTIDE SEQUENCE [LARGE SCALE GENOMIC DNA]</scope>
    <source>
        <strain evidence="2 3">CL-TW6</strain>
    </source>
</reference>
<accession>A0A2L2BNP2</accession>
<dbReference type="EMBL" id="CP026923">
    <property type="protein sequence ID" value="AVG23285.1"/>
    <property type="molecule type" value="Genomic_DNA"/>
</dbReference>
<dbReference type="OrthoDB" id="3830423at2"/>
<name>A0A2L2BNP2_9MICO</name>
<protein>
    <submittedName>
        <fullName evidence="2">Uncharacterized protein</fullName>
    </submittedName>
</protein>
<dbReference type="KEGG" id="psai:C3B54_11287"/>
<dbReference type="Proteomes" id="UP000243077">
    <property type="component" value="Chromosome"/>
</dbReference>
<sequence>MEIARNLTLIAHFIGLAMVIGPFLLHMRSKGGYPFNWVLSGTVVQLVTGLLLVGIAEMRLADDPDIALDHIKIAVKSGVALIAFVAALLGFLRQRKGTFTNERKLMPFFHTAGGLAIVDVFVAVLWPGLVMG</sequence>
<dbReference type="RefSeq" id="WP_104912919.1">
    <property type="nucleotide sequence ID" value="NZ_CP026923.1"/>
</dbReference>
<feature type="transmembrane region" description="Helical" evidence="1">
    <location>
        <begin position="73"/>
        <end position="93"/>
    </location>
</feature>
<evidence type="ECO:0000256" key="1">
    <source>
        <dbReference type="SAM" id="Phobius"/>
    </source>
</evidence>
<dbReference type="AlphaFoldDB" id="A0A2L2BNP2"/>
<feature type="transmembrane region" description="Helical" evidence="1">
    <location>
        <begin position="105"/>
        <end position="126"/>
    </location>
</feature>
<gene>
    <name evidence="2" type="ORF">C3B54_11287</name>
</gene>
<evidence type="ECO:0000313" key="3">
    <source>
        <dbReference type="Proteomes" id="UP000243077"/>
    </source>
</evidence>
<keyword evidence="1" id="KW-0472">Membrane</keyword>
<evidence type="ECO:0000313" key="2">
    <source>
        <dbReference type="EMBL" id="AVG23285.1"/>
    </source>
</evidence>
<keyword evidence="1" id="KW-1133">Transmembrane helix</keyword>
<keyword evidence="1" id="KW-0812">Transmembrane</keyword>
<feature type="transmembrane region" description="Helical" evidence="1">
    <location>
        <begin position="6"/>
        <end position="25"/>
    </location>
</feature>